<sequence length="30" mass="3103">MICLHIPVADGMAFCGAHATVISPVTNVCM</sequence>
<feature type="non-terminal residue" evidence="1">
    <location>
        <position position="30"/>
    </location>
</feature>
<proteinExistence type="predicted"/>
<keyword evidence="2" id="KW-1185">Reference proteome</keyword>
<evidence type="ECO:0000313" key="1">
    <source>
        <dbReference type="EMBL" id="MCI54263.1"/>
    </source>
</evidence>
<dbReference type="AlphaFoldDB" id="A0A392SZH1"/>
<comment type="caution">
    <text evidence="1">The sequence shown here is derived from an EMBL/GenBank/DDBJ whole genome shotgun (WGS) entry which is preliminary data.</text>
</comment>
<organism evidence="1 2">
    <name type="scientific">Trifolium medium</name>
    <dbReference type="NCBI Taxonomy" id="97028"/>
    <lineage>
        <taxon>Eukaryota</taxon>
        <taxon>Viridiplantae</taxon>
        <taxon>Streptophyta</taxon>
        <taxon>Embryophyta</taxon>
        <taxon>Tracheophyta</taxon>
        <taxon>Spermatophyta</taxon>
        <taxon>Magnoliopsida</taxon>
        <taxon>eudicotyledons</taxon>
        <taxon>Gunneridae</taxon>
        <taxon>Pentapetalae</taxon>
        <taxon>rosids</taxon>
        <taxon>fabids</taxon>
        <taxon>Fabales</taxon>
        <taxon>Fabaceae</taxon>
        <taxon>Papilionoideae</taxon>
        <taxon>50 kb inversion clade</taxon>
        <taxon>NPAAA clade</taxon>
        <taxon>Hologalegina</taxon>
        <taxon>IRL clade</taxon>
        <taxon>Trifolieae</taxon>
        <taxon>Trifolium</taxon>
    </lineage>
</organism>
<accession>A0A392SZH1</accession>
<reference evidence="1 2" key="1">
    <citation type="journal article" date="2018" name="Front. Plant Sci.">
        <title>Red Clover (Trifolium pratense) and Zigzag Clover (T. medium) - A Picture of Genomic Similarities and Differences.</title>
        <authorList>
            <person name="Dluhosova J."/>
            <person name="Istvanek J."/>
            <person name="Nedelnik J."/>
            <person name="Repkova J."/>
        </authorList>
    </citation>
    <scope>NUCLEOTIDE SEQUENCE [LARGE SCALE GENOMIC DNA]</scope>
    <source>
        <strain evidence="2">cv. 10/8</strain>
        <tissue evidence="1">Leaf</tissue>
    </source>
</reference>
<dbReference type="Proteomes" id="UP000265520">
    <property type="component" value="Unassembled WGS sequence"/>
</dbReference>
<protein>
    <submittedName>
        <fullName evidence="1">Uncharacterized protein</fullName>
    </submittedName>
</protein>
<dbReference type="EMBL" id="LXQA010476587">
    <property type="protein sequence ID" value="MCI54263.1"/>
    <property type="molecule type" value="Genomic_DNA"/>
</dbReference>
<evidence type="ECO:0000313" key="2">
    <source>
        <dbReference type="Proteomes" id="UP000265520"/>
    </source>
</evidence>
<name>A0A392SZH1_9FABA</name>